<evidence type="ECO:0000313" key="1">
    <source>
        <dbReference type="EMBL" id="QNU66042.1"/>
    </source>
</evidence>
<accession>A0A7H1VKY0</accession>
<keyword evidence="2" id="KW-1185">Reference proteome</keyword>
<reference evidence="1 2" key="1">
    <citation type="submission" date="2020-09" db="EMBL/GenBank/DDBJ databases">
        <title>Characterization and genome sequencing of Ruminiclostridium sp. nov. MA18.</title>
        <authorList>
            <person name="Rettenmaier R."/>
            <person name="Kowollik M.-L."/>
            <person name="Liebl W."/>
            <person name="Zverlov V."/>
        </authorList>
    </citation>
    <scope>NUCLEOTIDE SEQUENCE [LARGE SCALE GENOMIC DNA]</scope>
    <source>
        <strain evidence="1 2">MA18</strain>
    </source>
</reference>
<dbReference type="Proteomes" id="UP000306409">
    <property type="component" value="Chromosome"/>
</dbReference>
<protein>
    <submittedName>
        <fullName evidence="1">Baseplate J/gp47 family protein</fullName>
    </submittedName>
</protein>
<sequence length="1000" mass="114697">MYPAIGGKDYTELIDKMIENFHYYTPEWRYTKQNPDAGSALFLIFAEMFKGNIDRFKKVPYKNYIAFLNMLGISTLPATAARAYITAKLLPGVTESVMIPAGTKFSANKAESEKVIFETERAFIVTPANIVDGYNVCAELDAISSVKQGLFMPDNDIPEKLFFTQDKLNLQQHILYIANDNMFNLSSSATIELYFKNSTSKYLEEDITRRLADSSNTEWMYKSEDEWKTFEYVKAIGKKLILHKENSVQIVEDEIQGIKNKWIRCSIKNINEVADIEIDAIEALAFMMGDKQGFEPDMVMCNDIELNKEGFYPFKEIFSVYDMFYISSKEILSKRGSQITLNFKLKFRENRVNEEVEKQINWKLIMEKSDFILPEPYRISITSVYWEYWNGRGWVKLSLNENQDELFQTDDRENNEVKEISISFNCPEDICETIVNNHTNYWIRARVVSIKNQYAPLSIYNSPWIEDLRLKFEFLTAVPVNSCVTYNNLEYEDNSFNILNDKSLFKPFRAFDTPADAFYLGFDAPPLKGPISIFFSINNKNFKELSALNWQYLGNNGWQSLDILDNTNNLTRTGIVMFTSSDDFAEQTIFGRSLYWIRILRESGNKMGFPEVECILTNTMEITQKETVVGELLECCDTFGREYKLKRCPVIQEEIWVNEINKLSAEEMDELLKKMPESIEVIKDYTGEINEFWVKWTSTDNLADSSPKDRHYVIDRASGKIQFGDGKNGAKPVQSGLHGVKVKYFVGGGEKGNVDANSISVSYHRIAFVEKVFNPKPSFGGHEAETNEEAINRWPQIIKHRNKAVTTGDFEYLAMEAARNIKKVRCLPCTNENSSAETGHITIAVYLGDLGEEAFIITKEQVESYIAKRCSATMALPGRIHVIEAVKLEYSIFAVVITNNMEMVVPIEIEAENKLKEFLDPLEGNIDNKGWEIGQFPHESVIYPLLKSIEGVSYVEKAVLSVSLVKDGKRRNIGLEELEHYTYGIVYSGEHNIEVKSVTR</sequence>
<dbReference type="KEGG" id="rher:EHE19_014285"/>
<gene>
    <name evidence="1" type="ORF">EHE19_014285</name>
</gene>
<evidence type="ECO:0000313" key="2">
    <source>
        <dbReference type="Proteomes" id="UP000306409"/>
    </source>
</evidence>
<dbReference type="AlphaFoldDB" id="A0A7H1VKY0"/>
<dbReference type="RefSeq" id="WP_171003518.1">
    <property type="nucleotide sequence ID" value="NZ_CP061336.1"/>
</dbReference>
<proteinExistence type="predicted"/>
<organism evidence="1 2">
    <name type="scientific">Ruminiclostridium herbifermentans</name>
    <dbReference type="NCBI Taxonomy" id="2488810"/>
    <lineage>
        <taxon>Bacteria</taxon>
        <taxon>Bacillati</taxon>
        <taxon>Bacillota</taxon>
        <taxon>Clostridia</taxon>
        <taxon>Eubacteriales</taxon>
        <taxon>Oscillospiraceae</taxon>
        <taxon>Ruminiclostridium</taxon>
    </lineage>
</organism>
<dbReference type="EMBL" id="CP061336">
    <property type="protein sequence ID" value="QNU66042.1"/>
    <property type="molecule type" value="Genomic_DNA"/>
</dbReference>
<name>A0A7H1VKY0_9FIRM</name>